<dbReference type="Proteomes" id="UP000639396">
    <property type="component" value="Unassembled WGS sequence"/>
</dbReference>
<accession>A0A927CF04</accession>
<comment type="caution">
    <text evidence="2">The sequence shown here is derived from an EMBL/GenBank/DDBJ whole genome shotgun (WGS) entry which is preliminary data.</text>
</comment>
<evidence type="ECO:0000313" key="3">
    <source>
        <dbReference type="Proteomes" id="UP000639396"/>
    </source>
</evidence>
<dbReference type="RefSeq" id="WP_190932477.1">
    <property type="nucleotide sequence ID" value="NZ_JACXJA010000075.1"/>
</dbReference>
<feature type="region of interest" description="Disordered" evidence="1">
    <location>
        <begin position="49"/>
        <end position="68"/>
    </location>
</feature>
<reference evidence="2" key="1">
    <citation type="submission" date="2020-09" db="EMBL/GenBank/DDBJ databases">
        <title>A novel bacterium of genus Paenibacillus, isolated from South China Sea.</title>
        <authorList>
            <person name="Huang H."/>
            <person name="Mo K."/>
            <person name="Hu Y."/>
        </authorList>
    </citation>
    <scope>NUCLEOTIDE SEQUENCE</scope>
    <source>
        <strain evidence="2">IB182363</strain>
    </source>
</reference>
<name>A0A927CF04_9BACL</name>
<evidence type="ECO:0000313" key="2">
    <source>
        <dbReference type="EMBL" id="MBD2866863.1"/>
    </source>
</evidence>
<dbReference type="EMBL" id="JACXJA010000075">
    <property type="protein sequence ID" value="MBD2866863.1"/>
    <property type="molecule type" value="Genomic_DNA"/>
</dbReference>
<feature type="region of interest" description="Disordered" evidence="1">
    <location>
        <begin position="1"/>
        <end position="34"/>
    </location>
</feature>
<sequence length="116" mass="12119">MDRKQAGERNVAISTARGSRKRSPRKAERGVRGERTSVAEIRLFIRSGSSGHAPVSAVNPPPRGAKAEPVLEPTVVTTALPGQAGEAKPAGTVTYVGAGFWTRTVKPDGGTVRMAA</sequence>
<dbReference type="AlphaFoldDB" id="A0A927CF04"/>
<keyword evidence="3" id="KW-1185">Reference proteome</keyword>
<feature type="compositionally biased region" description="Basic and acidic residues" evidence="1">
    <location>
        <begin position="25"/>
        <end position="34"/>
    </location>
</feature>
<proteinExistence type="predicted"/>
<evidence type="ECO:0000256" key="1">
    <source>
        <dbReference type="SAM" id="MobiDB-lite"/>
    </source>
</evidence>
<organism evidence="2 3">
    <name type="scientific">Paenibacillus oceani</name>
    <dbReference type="NCBI Taxonomy" id="2772510"/>
    <lineage>
        <taxon>Bacteria</taxon>
        <taxon>Bacillati</taxon>
        <taxon>Bacillota</taxon>
        <taxon>Bacilli</taxon>
        <taxon>Bacillales</taxon>
        <taxon>Paenibacillaceae</taxon>
        <taxon>Paenibacillus</taxon>
    </lineage>
</organism>
<gene>
    <name evidence="2" type="ORF">IDH45_33330</name>
</gene>
<protein>
    <submittedName>
        <fullName evidence="2">Uncharacterized protein</fullName>
    </submittedName>
</protein>